<evidence type="ECO:0000256" key="1">
    <source>
        <dbReference type="SAM" id="MobiDB-lite"/>
    </source>
</evidence>
<dbReference type="InterPro" id="IPR016181">
    <property type="entry name" value="Acyl_CoA_acyltransferase"/>
</dbReference>
<dbReference type="OrthoDB" id="9799092at2"/>
<gene>
    <name evidence="3" type="ORF">FM119_03800</name>
</gene>
<dbReference type="SUPFAM" id="SSF55729">
    <property type="entry name" value="Acyl-CoA N-acyltransferases (Nat)"/>
    <property type="match status" value="1"/>
</dbReference>
<dbReference type="RefSeq" id="WP_087136351.1">
    <property type="nucleotide sequence ID" value="NZ_FUKR01000022.1"/>
</dbReference>
<feature type="compositionally biased region" description="Basic and acidic residues" evidence="1">
    <location>
        <begin position="332"/>
        <end position="356"/>
    </location>
</feature>
<dbReference type="CDD" id="cd04301">
    <property type="entry name" value="NAT_SF"/>
    <property type="match status" value="1"/>
</dbReference>
<dbReference type="EMBL" id="FUKR01000022">
    <property type="protein sequence ID" value="SJN23759.1"/>
    <property type="molecule type" value="Genomic_DNA"/>
</dbReference>
<dbReference type="Pfam" id="PF13508">
    <property type="entry name" value="Acetyltransf_7"/>
    <property type="match status" value="1"/>
</dbReference>
<reference evidence="4" key="1">
    <citation type="submission" date="2017-02" db="EMBL/GenBank/DDBJ databases">
        <authorList>
            <person name="Dridi B."/>
        </authorList>
    </citation>
    <scope>NUCLEOTIDE SEQUENCE [LARGE SCALE GENOMIC DNA]</scope>
    <source>
        <strain evidence="4">EB411</strain>
    </source>
</reference>
<evidence type="ECO:0000313" key="3">
    <source>
        <dbReference type="EMBL" id="SJN23759.1"/>
    </source>
</evidence>
<feature type="domain" description="N-acetyltransferase" evidence="2">
    <location>
        <begin position="170"/>
        <end position="331"/>
    </location>
</feature>
<evidence type="ECO:0000259" key="2">
    <source>
        <dbReference type="PROSITE" id="PS51186"/>
    </source>
</evidence>
<feature type="region of interest" description="Disordered" evidence="1">
    <location>
        <begin position="324"/>
        <end position="356"/>
    </location>
</feature>
<dbReference type="PROSITE" id="PS51186">
    <property type="entry name" value="GNAT"/>
    <property type="match status" value="1"/>
</dbReference>
<keyword evidence="4" id="KW-1185">Reference proteome</keyword>
<evidence type="ECO:0000313" key="4">
    <source>
        <dbReference type="Proteomes" id="UP000196778"/>
    </source>
</evidence>
<protein>
    <recommendedName>
        <fullName evidence="2">N-acetyltransferase domain-containing protein</fullName>
    </recommendedName>
</protein>
<accession>A0A1R4IVP4</accession>
<dbReference type="AlphaFoldDB" id="A0A1R4IVP4"/>
<dbReference type="Proteomes" id="UP000196778">
    <property type="component" value="Unassembled WGS sequence"/>
</dbReference>
<sequence>MPEAAPLLPRVVDELTRRGVAAAADPYRHEDAPAVLAFVDATPSLGGRAFRARSGELDAFLDGVDPTGHGRVVVRVGGGVAAVVAAAPPGDADPSAIVILVDGDAPAVLTDALVSATVTPAPAQTITTDRQTSLRAALGRKGFHVVRRFSRMHRTLTGPDRAGAAPPDGLRILTGTELRREGLLDELRLTHNASFADHWGPMTKTDEQWHTYLDGPAFIPELTLAAVAEGPGGPRIAAYALNTHYVDTATGRAVESVHTDFLGVPPEYRRRGLGPLLLSELWARAAQAGLSTASLGADLENRHRAAALYRSLGYREVETATAHLRAPSPADRSPEDHSAAAHSGTETETRSDTETG</sequence>
<dbReference type="Gene3D" id="3.40.630.30">
    <property type="match status" value="1"/>
</dbReference>
<dbReference type="GO" id="GO:0016747">
    <property type="term" value="F:acyltransferase activity, transferring groups other than amino-acyl groups"/>
    <property type="evidence" value="ECO:0007669"/>
    <property type="project" value="InterPro"/>
</dbReference>
<name>A0A1R4IVP4_9MICO</name>
<organism evidence="3 4">
    <name type="scientific">Mycetocola reblochoni REB411</name>
    <dbReference type="NCBI Taxonomy" id="1255698"/>
    <lineage>
        <taxon>Bacteria</taxon>
        <taxon>Bacillati</taxon>
        <taxon>Actinomycetota</taxon>
        <taxon>Actinomycetes</taxon>
        <taxon>Micrococcales</taxon>
        <taxon>Microbacteriaceae</taxon>
        <taxon>Mycetocola</taxon>
    </lineage>
</organism>
<proteinExistence type="predicted"/>
<dbReference type="InterPro" id="IPR000182">
    <property type="entry name" value="GNAT_dom"/>
</dbReference>